<organism evidence="2 3">
    <name type="scientific">Chryseolinea serpens</name>
    <dbReference type="NCBI Taxonomy" id="947013"/>
    <lineage>
        <taxon>Bacteria</taxon>
        <taxon>Pseudomonadati</taxon>
        <taxon>Bacteroidota</taxon>
        <taxon>Cytophagia</taxon>
        <taxon>Cytophagales</taxon>
        <taxon>Fulvivirgaceae</taxon>
        <taxon>Chryseolinea</taxon>
    </lineage>
</organism>
<dbReference type="Pfam" id="PF14065">
    <property type="entry name" value="Pvc16_N"/>
    <property type="match status" value="1"/>
</dbReference>
<evidence type="ECO:0000313" key="3">
    <source>
        <dbReference type="Proteomes" id="UP000184212"/>
    </source>
</evidence>
<dbReference type="AlphaFoldDB" id="A0A1M5UMZ5"/>
<evidence type="ECO:0000259" key="1">
    <source>
        <dbReference type="Pfam" id="PF14065"/>
    </source>
</evidence>
<feature type="domain" description="Pvc16 N-terminal" evidence="1">
    <location>
        <begin position="7"/>
        <end position="187"/>
    </location>
</feature>
<gene>
    <name evidence="2" type="ORF">SAMN04488109_4783</name>
</gene>
<dbReference type="STRING" id="947013.SAMN04488109_4783"/>
<dbReference type="OrthoDB" id="7560784at2"/>
<sequence>MIPEALTVIVGLINEFILPGHTDEPLVLSNISRVNDGDEFTQNMKDKLVLSIVNIEEDRVAKSPDNFMKENNLIRYKNPAIHLNLTLLFAATHDDYPKAIALLEKIVRFFQIKYVFTPGDTPELATANMINDFNVEKLIFDWMNLNLEQVHQLWTTLGGHYIPSVIFKLRMITIDEHKIQKDALPIKEITTDVGHS</sequence>
<proteinExistence type="predicted"/>
<dbReference type="RefSeq" id="WP_073139109.1">
    <property type="nucleotide sequence ID" value="NZ_FQWQ01000003.1"/>
</dbReference>
<dbReference type="EMBL" id="FQWQ01000003">
    <property type="protein sequence ID" value="SHH64238.1"/>
    <property type="molecule type" value="Genomic_DNA"/>
</dbReference>
<accession>A0A1M5UMZ5</accession>
<reference evidence="2 3" key="1">
    <citation type="submission" date="2016-11" db="EMBL/GenBank/DDBJ databases">
        <authorList>
            <person name="Jaros S."/>
            <person name="Januszkiewicz K."/>
            <person name="Wedrychowicz H."/>
        </authorList>
    </citation>
    <scope>NUCLEOTIDE SEQUENCE [LARGE SCALE GENOMIC DNA]</scope>
    <source>
        <strain evidence="2 3">DSM 24574</strain>
    </source>
</reference>
<name>A0A1M5UMZ5_9BACT</name>
<keyword evidence="3" id="KW-1185">Reference proteome</keyword>
<evidence type="ECO:0000313" key="2">
    <source>
        <dbReference type="EMBL" id="SHH64238.1"/>
    </source>
</evidence>
<dbReference type="Proteomes" id="UP000184212">
    <property type="component" value="Unassembled WGS sequence"/>
</dbReference>
<protein>
    <recommendedName>
        <fullName evidence="1">Pvc16 N-terminal domain-containing protein</fullName>
    </recommendedName>
</protein>
<dbReference type="InterPro" id="IPR025351">
    <property type="entry name" value="Pvc16_N"/>
</dbReference>